<evidence type="ECO:0000313" key="1">
    <source>
        <dbReference type="EMBL" id="TRY64364.1"/>
    </source>
</evidence>
<dbReference type="OMA" id="QNEFSIM"/>
<dbReference type="GO" id="GO:0005739">
    <property type="term" value="C:mitochondrion"/>
    <property type="evidence" value="ECO:0007669"/>
    <property type="project" value="TreeGrafter"/>
</dbReference>
<accession>A0A553NFY0</accession>
<keyword evidence="2" id="KW-1185">Reference proteome</keyword>
<dbReference type="PANTHER" id="PTHR31296">
    <property type="entry name" value="UPF0565 PROTEIN C2ORF69"/>
    <property type="match status" value="1"/>
</dbReference>
<evidence type="ECO:0008006" key="3">
    <source>
        <dbReference type="Google" id="ProtNLM"/>
    </source>
</evidence>
<proteinExistence type="predicted"/>
<dbReference type="PANTHER" id="PTHR31296:SF1">
    <property type="entry name" value="MITOCHONDRIAL PROTEIN C2ORF69"/>
    <property type="match status" value="1"/>
</dbReference>
<name>A0A553NFY0_TIGCA</name>
<sequence length="276" mass="31827">MNTIRYQVKTLRVAEDIANEVLYVPPMEAEGDPKMLIYFGGDVQDFRDHMIKHRDNHKYQDWCLEATSQLLSKSSPGSHILIIKPSVLELGTFSCYHNFVESNKFGAPTHSMETTKAWHHLRSLLLSLQSQTLGEKHWDQIPKTLVGFSKGTVVLNQLLIELAQLSKAQPSLDMFANSVEKWCWLDGGHSGGKLTWITQKDYLEHMVLRKYKVEVRVTPYQVNDGLRPWIKQEEKRFSGFLGRSGLTFRRAKYFEEEAPSIANHFRILHTLVDEPL</sequence>
<dbReference type="InterPro" id="IPR018881">
    <property type="entry name" value="C2orf69_mit"/>
</dbReference>
<comment type="caution">
    <text evidence="1">The sequence shown here is derived from an EMBL/GenBank/DDBJ whole genome shotgun (WGS) entry which is preliminary data.</text>
</comment>
<dbReference type="Proteomes" id="UP000318571">
    <property type="component" value="Chromosome 10"/>
</dbReference>
<organism evidence="1 2">
    <name type="scientific">Tigriopus californicus</name>
    <name type="common">Marine copepod</name>
    <dbReference type="NCBI Taxonomy" id="6832"/>
    <lineage>
        <taxon>Eukaryota</taxon>
        <taxon>Metazoa</taxon>
        <taxon>Ecdysozoa</taxon>
        <taxon>Arthropoda</taxon>
        <taxon>Crustacea</taxon>
        <taxon>Multicrustacea</taxon>
        <taxon>Hexanauplia</taxon>
        <taxon>Copepoda</taxon>
        <taxon>Harpacticoida</taxon>
        <taxon>Harpacticidae</taxon>
        <taxon>Tigriopus</taxon>
    </lineage>
</organism>
<evidence type="ECO:0000313" key="2">
    <source>
        <dbReference type="Proteomes" id="UP000318571"/>
    </source>
</evidence>
<dbReference type="EMBL" id="VCGU01000458">
    <property type="protein sequence ID" value="TRY64364.1"/>
    <property type="molecule type" value="Genomic_DNA"/>
</dbReference>
<protein>
    <recommendedName>
        <fullName evidence="3">DUF2235 domain-containing protein</fullName>
    </recommendedName>
</protein>
<dbReference type="AlphaFoldDB" id="A0A553NFY0"/>
<gene>
    <name evidence="1" type="ORF">TCAL_11725</name>
</gene>
<reference evidence="1 2" key="1">
    <citation type="journal article" date="2018" name="Nat. Ecol. Evol.">
        <title>Genomic signatures of mitonuclear coevolution across populations of Tigriopus californicus.</title>
        <authorList>
            <person name="Barreto F.S."/>
            <person name="Watson E.T."/>
            <person name="Lima T.G."/>
            <person name="Willett C.S."/>
            <person name="Edmands S."/>
            <person name="Li W."/>
            <person name="Burton R.S."/>
        </authorList>
    </citation>
    <scope>NUCLEOTIDE SEQUENCE [LARGE SCALE GENOMIC DNA]</scope>
    <source>
        <strain evidence="1 2">San Diego</strain>
    </source>
</reference>
<dbReference type="Pfam" id="PF10561">
    <property type="entry name" value="C2orf69"/>
    <property type="match status" value="2"/>
</dbReference>